<keyword evidence="2" id="KW-1185">Reference proteome</keyword>
<evidence type="ECO:0000313" key="1">
    <source>
        <dbReference type="EMBL" id="RCH99346.1"/>
    </source>
</evidence>
<dbReference type="Proteomes" id="UP000252139">
    <property type="component" value="Unassembled WGS sequence"/>
</dbReference>
<protein>
    <submittedName>
        <fullName evidence="1">Uncharacterized protein</fullName>
    </submittedName>
</protein>
<gene>
    <name evidence="1" type="ORF">CU097_014721</name>
</gene>
<evidence type="ECO:0000313" key="2">
    <source>
        <dbReference type="Proteomes" id="UP000252139"/>
    </source>
</evidence>
<accession>A0A367KAZ6</accession>
<organism evidence="1 2">
    <name type="scientific">Rhizopus azygosporus</name>
    <name type="common">Rhizopus microsporus var. azygosporus</name>
    <dbReference type="NCBI Taxonomy" id="86630"/>
    <lineage>
        <taxon>Eukaryota</taxon>
        <taxon>Fungi</taxon>
        <taxon>Fungi incertae sedis</taxon>
        <taxon>Mucoromycota</taxon>
        <taxon>Mucoromycotina</taxon>
        <taxon>Mucoromycetes</taxon>
        <taxon>Mucorales</taxon>
        <taxon>Mucorineae</taxon>
        <taxon>Rhizopodaceae</taxon>
        <taxon>Rhizopus</taxon>
    </lineage>
</organism>
<proteinExistence type="predicted"/>
<comment type="caution">
    <text evidence="1">The sequence shown here is derived from an EMBL/GenBank/DDBJ whole genome shotgun (WGS) entry which is preliminary data.</text>
</comment>
<dbReference type="AlphaFoldDB" id="A0A367KAZ6"/>
<dbReference type="OrthoDB" id="10351669at2759"/>
<sequence length="113" mass="12995">MTSQIAPVALALCNLVMDNAPIHKPEKITEEIYYSLYFCLIPELQVTDIAQYKKVIESHVVKYGVKWVIGKTTRNDIMDQDLNGARGRPRADYLWRSLYECHRAGSKRHAMVV</sequence>
<reference evidence="1 2" key="1">
    <citation type="journal article" date="2018" name="G3 (Bethesda)">
        <title>Phylogenetic and Phylogenomic Definition of Rhizopus Species.</title>
        <authorList>
            <person name="Gryganskyi A.P."/>
            <person name="Golan J."/>
            <person name="Dolatabadi S."/>
            <person name="Mondo S."/>
            <person name="Robb S."/>
            <person name="Idnurm A."/>
            <person name="Muszewska A."/>
            <person name="Steczkiewicz K."/>
            <person name="Masonjones S."/>
            <person name="Liao H.L."/>
            <person name="Gajdeczka M.T."/>
            <person name="Anike F."/>
            <person name="Vuek A."/>
            <person name="Anishchenko I.M."/>
            <person name="Voigt K."/>
            <person name="de Hoog G.S."/>
            <person name="Smith M.E."/>
            <person name="Heitman J."/>
            <person name="Vilgalys R."/>
            <person name="Stajich J.E."/>
        </authorList>
    </citation>
    <scope>NUCLEOTIDE SEQUENCE [LARGE SCALE GENOMIC DNA]</scope>
    <source>
        <strain evidence="1 2">CBS 357.93</strain>
    </source>
</reference>
<dbReference type="EMBL" id="PJQL01000129">
    <property type="protein sequence ID" value="RCH99346.1"/>
    <property type="molecule type" value="Genomic_DNA"/>
</dbReference>
<name>A0A367KAZ6_RHIAZ</name>